<feature type="disulfide bond" evidence="16">
    <location>
        <begin position="114"/>
        <end position="147"/>
    </location>
</feature>
<keyword evidence="10" id="KW-0249">Electron transport</keyword>
<dbReference type="CDD" id="cd24141">
    <property type="entry name" value="NDUFS5-like"/>
    <property type="match status" value="1"/>
</dbReference>
<evidence type="ECO:0000256" key="5">
    <source>
        <dbReference type="ARBA" id="ARBA00011261"/>
    </source>
</evidence>
<dbReference type="OrthoDB" id="9992197at2759"/>
<comment type="similarity">
    <text evidence="4">Belongs to the complex I NDUFS5 subunit family.</text>
</comment>
<evidence type="ECO:0000256" key="13">
    <source>
        <dbReference type="ARBA" id="ARBA00023157"/>
    </source>
</evidence>
<evidence type="ECO:0000256" key="4">
    <source>
        <dbReference type="ARBA" id="ARBA00007372"/>
    </source>
</evidence>
<keyword evidence="11" id="KW-0496">Mitochondrion</keyword>
<evidence type="ECO:0000256" key="10">
    <source>
        <dbReference type="ARBA" id="ARBA00022982"/>
    </source>
</evidence>
<dbReference type="STRING" id="55544.A0A4D9F5I8"/>
<dbReference type="GO" id="GO:0032981">
    <property type="term" value="P:mitochondrial respiratory chain complex I assembly"/>
    <property type="evidence" value="ECO:0007669"/>
    <property type="project" value="TreeGrafter"/>
</dbReference>
<dbReference type="GO" id="GO:0005758">
    <property type="term" value="C:mitochondrial intermembrane space"/>
    <property type="evidence" value="ECO:0007669"/>
    <property type="project" value="UniProtKB-SubCell"/>
</dbReference>
<sequence>MKSGFVFAFCSGCVFPSVWCGILKKKKKSSLQFSYFILKWYISVYTSVMQSFDSSNCLTRLSTQAILGGRGRTPVNFHNTAMPFWNLQDKLGLNVDKWMLHQSSEQPYKRAARCHAFEKEWIECASDIGQIRAHKECRPEYEDFQECITLFKTVTRLKTILAQKKQLIKEGKYTPPEHQSGKPETRP</sequence>
<dbReference type="PANTHER" id="PTHR15224:SF1">
    <property type="entry name" value="NADH DEHYDROGENASE [UBIQUINONE] IRON-SULFUR PROTEIN 5"/>
    <property type="match status" value="1"/>
</dbReference>
<keyword evidence="9" id="KW-0999">Mitochondrion inner membrane</keyword>
<keyword evidence="7" id="KW-0813">Transport</keyword>
<protein>
    <recommendedName>
        <fullName evidence="6">NADH dehydrogenase [ubiquinone] iron-sulfur protein 5</fullName>
    </recommendedName>
    <alternativeName>
        <fullName evidence="14">Complex I-15 kDa</fullName>
    </alternativeName>
    <alternativeName>
        <fullName evidence="15">NADH-ubiquinone oxidoreductase 15 kDa subunit</fullName>
    </alternativeName>
</protein>
<gene>
    <name evidence="17" type="ORF">DR999_PMT03262</name>
</gene>
<dbReference type="Proteomes" id="UP000297703">
    <property type="component" value="Unassembled WGS sequence"/>
</dbReference>
<evidence type="ECO:0000313" key="17">
    <source>
        <dbReference type="EMBL" id="TFK13310.1"/>
    </source>
</evidence>
<reference evidence="17 18" key="1">
    <citation type="submission" date="2019-04" db="EMBL/GenBank/DDBJ databases">
        <title>Draft genome of the big-headed turtle Platysternon megacephalum.</title>
        <authorList>
            <person name="Gong S."/>
        </authorList>
    </citation>
    <scope>NUCLEOTIDE SEQUENCE [LARGE SCALE GENOMIC DNA]</scope>
    <source>
        <strain evidence="17">DO16091913</strain>
        <tissue evidence="17">Muscle</tissue>
    </source>
</reference>
<evidence type="ECO:0000256" key="2">
    <source>
        <dbReference type="ARBA" id="ARBA00004569"/>
    </source>
</evidence>
<evidence type="ECO:0000256" key="1">
    <source>
        <dbReference type="ARBA" id="ARBA00003195"/>
    </source>
</evidence>
<keyword evidence="12" id="KW-0472">Membrane</keyword>
<reference evidence="17 18" key="2">
    <citation type="submission" date="2019-04" db="EMBL/GenBank/DDBJ databases">
        <title>The genome sequence of big-headed turtle.</title>
        <authorList>
            <person name="Gong S."/>
        </authorList>
    </citation>
    <scope>NUCLEOTIDE SEQUENCE [LARGE SCALE GENOMIC DNA]</scope>
    <source>
        <strain evidence="17">DO16091913</strain>
        <tissue evidence="17">Muscle</tissue>
    </source>
</reference>
<comment type="subunit">
    <text evidence="5">Mammalian complex I is composed of 45 different subunits. This is a component of the iron-sulfur (IP) fragment of the enzyme.</text>
</comment>
<feature type="disulfide bond" evidence="16">
    <location>
        <begin position="124"/>
        <end position="137"/>
    </location>
</feature>
<comment type="caution">
    <text evidence="17">The sequence shown here is derived from an EMBL/GenBank/DDBJ whole genome shotgun (WGS) entry which is preliminary data.</text>
</comment>
<keyword evidence="13 16" id="KW-1015">Disulfide bond</keyword>
<proteinExistence type="inferred from homology"/>
<evidence type="ECO:0000313" key="18">
    <source>
        <dbReference type="Proteomes" id="UP000297703"/>
    </source>
</evidence>
<keyword evidence="18" id="KW-1185">Reference proteome</keyword>
<dbReference type="Pfam" id="PF10200">
    <property type="entry name" value="Ndufs5"/>
    <property type="match status" value="1"/>
</dbReference>
<dbReference type="EMBL" id="QXTE01000016">
    <property type="protein sequence ID" value="TFK13310.1"/>
    <property type="molecule type" value="Genomic_DNA"/>
</dbReference>
<keyword evidence="8" id="KW-0679">Respiratory chain</keyword>
<evidence type="ECO:0000256" key="12">
    <source>
        <dbReference type="ARBA" id="ARBA00023136"/>
    </source>
</evidence>
<evidence type="ECO:0000256" key="6">
    <source>
        <dbReference type="ARBA" id="ARBA00013482"/>
    </source>
</evidence>
<accession>A0A4D9F5I8</accession>
<evidence type="ECO:0000256" key="11">
    <source>
        <dbReference type="ARBA" id="ARBA00023128"/>
    </source>
</evidence>
<comment type="subcellular location">
    <subcellularLocation>
        <location evidence="3">Mitochondrion inner membrane</location>
        <topology evidence="3">Peripheral membrane protein</topology>
    </subcellularLocation>
    <subcellularLocation>
        <location evidence="2">Mitochondrion intermembrane space</location>
    </subcellularLocation>
</comment>
<dbReference type="GO" id="GO:0005743">
    <property type="term" value="C:mitochondrial inner membrane"/>
    <property type="evidence" value="ECO:0007669"/>
    <property type="project" value="UniProtKB-SubCell"/>
</dbReference>
<evidence type="ECO:0000256" key="15">
    <source>
        <dbReference type="ARBA" id="ARBA00032739"/>
    </source>
</evidence>
<evidence type="ECO:0000256" key="14">
    <source>
        <dbReference type="ARBA" id="ARBA00031222"/>
    </source>
</evidence>
<dbReference type="PANTHER" id="PTHR15224">
    <property type="entry name" value="NADH DEHYDROGENASE [UBIQUINONE] IRON-SULFUR PROTEIN 5"/>
    <property type="match status" value="1"/>
</dbReference>
<evidence type="ECO:0000256" key="8">
    <source>
        <dbReference type="ARBA" id="ARBA00022660"/>
    </source>
</evidence>
<evidence type="ECO:0000256" key="7">
    <source>
        <dbReference type="ARBA" id="ARBA00022448"/>
    </source>
</evidence>
<comment type="function">
    <text evidence="1">Accessory subunit of the mitochondrial membrane respiratory chain NADH dehydrogenase (Complex I), that is believed not to be involved in catalysis. Complex I functions in the transfer of electrons from NADH to the respiratory chain. The immediate electron acceptor for the enzyme is believed to be ubiquinone.</text>
</comment>
<dbReference type="InterPro" id="IPR019342">
    <property type="entry name" value="NADH_UbQ_OxRdtase_FeS-su5"/>
</dbReference>
<evidence type="ECO:0000256" key="9">
    <source>
        <dbReference type="ARBA" id="ARBA00022792"/>
    </source>
</evidence>
<dbReference type="AlphaFoldDB" id="A0A4D9F5I8"/>
<evidence type="ECO:0000256" key="16">
    <source>
        <dbReference type="PIRSR" id="PIRSR619342-50"/>
    </source>
</evidence>
<organism evidence="17 18">
    <name type="scientific">Platysternon megacephalum</name>
    <name type="common">big-headed turtle</name>
    <dbReference type="NCBI Taxonomy" id="55544"/>
    <lineage>
        <taxon>Eukaryota</taxon>
        <taxon>Metazoa</taxon>
        <taxon>Chordata</taxon>
        <taxon>Craniata</taxon>
        <taxon>Vertebrata</taxon>
        <taxon>Euteleostomi</taxon>
        <taxon>Archelosauria</taxon>
        <taxon>Testudinata</taxon>
        <taxon>Testudines</taxon>
        <taxon>Cryptodira</taxon>
        <taxon>Durocryptodira</taxon>
        <taxon>Testudinoidea</taxon>
        <taxon>Platysternidae</taxon>
        <taxon>Platysternon</taxon>
    </lineage>
</organism>
<evidence type="ECO:0000256" key="3">
    <source>
        <dbReference type="ARBA" id="ARBA00004637"/>
    </source>
</evidence>
<name>A0A4D9F5I8_9SAUR</name>